<keyword evidence="5 6" id="KW-0472">Membrane</keyword>
<dbReference type="InterPro" id="IPR025405">
    <property type="entry name" value="DUF4131"/>
</dbReference>
<dbReference type="PANTHER" id="PTHR30619:SF1">
    <property type="entry name" value="RECOMBINATION PROTEIN 2"/>
    <property type="match status" value="1"/>
</dbReference>
<evidence type="ECO:0000259" key="8">
    <source>
        <dbReference type="Pfam" id="PF13567"/>
    </source>
</evidence>
<feature type="transmembrane region" description="Helical" evidence="6">
    <location>
        <begin position="275"/>
        <end position="301"/>
    </location>
</feature>
<reference evidence="9 10" key="1">
    <citation type="journal article" date="2016" name="Nat. Commun.">
        <title>Thousands of microbial genomes shed light on interconnected biogeochemical processes in an aquifer system.</title>
        <authorList>
            <person name="Anantharaman K."/>
            <person name="Brown C.T."/>
            <person name="Hug L.A."/>
            <person name="Sharon I."/>
            <person name="Castelle C.J."/>
            <person name="Probst A.J."/>
            <person name="Thomas B.C."/>
            <person name="Singh A."/>
            <person name="Wilkins M.J."/>
            <person name="Karaoz U."/>
            <person name="Brodie E.L."/>
            <person name="Williams K.H."/>
            <person name="Hubbard S.S."/>
            <person name="Banfield J.F."/>
        </authorList>
    </citation>
    <scope>NUCLEOTIDE SEQUENCE [LARGE SCALE GENOMIC DNA]</scope>
</reference>
<evidence type="ECO:0000256" key="1">
    <source>
        <dbReference type="ARBA" id="ARBA00004651"/>
    </source>
</evidence>
<comment type="subcellular location">
    <subcellularLocation>
        <location evidence="1">Cell membrane</location>
        <topology evidence="1">Multi-pass membrane protein</topology>
    </subcellularLocation>
</comment>
<dbReference type="InterPro" id="IPR004477">
    <property type="entry name" value="ComEC_N"/>
</dbReference>
<evidence type="ECO:0000259" key="7">
    <source>
        <dbReference type="Pfam" id="PF03772"/>
    </source>
</evidence>
<name>A0A1F4XFH3_9BACT</name>
<evidence type="ECO:0000256" key="4">
    <source>
        <dbReference type="ARBA" id="ARBA00022989"/>
    </source>
</evidence>
<dbReference type="InterPro" id="IPR052159">
    <property type="entry name" value="Competence_DNA_uptake"/>
</dbReference>
<keyword evidence="2" id="KW-1003">Cell membrane</keyword>
<evidence type="ECO:0000313" key="9">
    <source>
        <dbReference type="EMBL" id="OGC80334.1"/>
    </source>
</evidence>
<evidence type="ECO:0000256" key="3">
    <source>
        <dbReference type="ARBA" id="ARBA00022692"/>
    </source>
</evidence>
<evidence type="ECO:0000313" key="10">
    <source>
        <dbReference type="Proteomes" id="UP000176185"/>
    </source>
</evidence>
<dbReference type="EMBL" id="MEWX01000025">
    <property type="protein sequence ID" value="OGC80334.1"/>
    <property type="molecule type" value="Genomic_DNA"/>
</dbReference>
<dbReference type="GO" id="GO:0005886">
    <property type="term" value="C:plasma membrane"/>
    <property type="evidence" value="ECO:0007669"/>
    <property type="project" value="UniProtKB-SubCell"/>
</dbReference>
<keyword evidence="3 6" id="KW-0812">Transmembrane</keyword>
<feature type="transmembrane region" description="Helical" evidence="6">
    <location>
        <begin position="308"/>
        <end position="324"/>
    </location>
</feature>
<dbReference type="Pfam" id="PF13567">
    <property type="entry name" value="DUF4131"/>
    <property type="match status" value="1"/>
</dbReference>
<sequence>MSGGLLYAAAIGICAGVAAAFLFGNALFLAGTCLLFAAALLVVRKPLVLIAAIALAAAALGLARADIYLQNEAAQNLLQFVGEKTEVIGTVANDPERRDTSLHVYVEVSQIGGETANGKLLALLPRDAEIFYGDRVVVSGKIEAPETFVTDTGRLFDYPSYLRAHGASAIMRYAELSGREEGSVSILGALFSIKHIFTRSLERIFPEPEGSLLQGLLLGERRGLPQELTDAFITAGLIHVVVLSGYNISIVYEAVLRVLSIFPRAVGFSLAGGMMLLFVLMIGAGATAVRALIMGLIAVLARYFGRSALALRALALAASGMVLWNPTTLLFDPSFILSVLATFGLITLSPAVETKLPQFFAKIPQVRSIAASTIAVQIFVLPALLYMTGVLSFLALPANILVLPAVPFAMGFGFAAGLLGFIHPALALPAVISADALLKFMMFVATIAHSLPLSSAVMPEFPFWLAVLAYIPLTAFAIRMYTAEQNKLGGDSRRATARE</sequence>
<feature type="transmembrane region" description="Helical" evidence="6">
    <location>
        <begin position="461"/>
        <end position="478"/>
    </location>
</feature>
<feature type="transmembrane region" description="Helical" evidence="6">
    <location>
        <begin position="231"/>
        <end position="255"/>
    </location>
</feature>
<accession>A0A1F4XFH3</accession>
<comment type="caution">
    <text evidence="9">The sequence shown here is derived from an EMBL/GenBank/DDBJ whole genome shotgun (WGS) entry which is preliminary data.</text>
</comment>
<gene>
    <name evidence="9" type="ORF">A2943_01035</name>
</gene>
<proteinExistence type="predicted"/>
<dbReference type="STRING" id="1797243.A2943_01035"/>
<dbReference type="AlphaFoldDB" id="A0A1F4XFH3"/>
<keyword evidence="4 6" id="KW-1133">Transmembrane helix</keyword>
<protein>
    <recommendedName>
        <fullName evidence="11">ComEC/Rec2-related protein domain-containing protein</fullName>
    </recommendedName>
</protein>
<evidence type="ECO:0000256" key="6">
    <source>
        <dbReference type="SAM" id="Phobius"/>
    </source>
</evidence>
<evidence type="ECO:0000256" key="5">
    <source>
        <dbReference type="ARBA" id="ARBA00023136"/>
    </source>
</evidence>
<dbReference type="Pfam" id="PF03772">
    <property type="entry name" value="Competence"/>
    <property type="match status" value="1"/>
</dbReference>
<evidence type="ECO:0000256" key="2">
    <source>
        <dbReference type="ARBA" id="ARBA00022475"/>
    </source>
</evidence>
<feature type="domain" description="ComEC/Rec2-related protein" evidence="7">
    <location>
        <begin position="216"/>
        <end position="478"/>
    </location>
</feature>
<organism evidence="9 10">
    <name type="scientific">Candidatus Adlerbacteria bacterium RIFCSPLOWO2_01_FULL_51_16</name>
    <dbReference type="NCBI Taxonomy" id="1797243"/>
    <lineage>
        <taxon>Bacteria</taxon>
        <taxon>Candidatus Adleribacteriota</taxon>
    </lineage>
</organism>
<feature type="transmembrane region" description="Helical" evidence="6">
    <location>
        <begin position="7"/>
        <end position="40"/>
    </location>
</feature>
<feature type="transmembrane region" description="Helical" evidence="6">
    <location>
        <begin position="330"/>
        <end position="348"/>
    </location>
</feature>
<dbReference type="NCBIfam" id="TIGR00360">
    <property type="entry name" value="ComEC_N-term"/>
    <property type="match status" value="1"/>
</dbReference>
<feature type="transmembrane region" description="Helical" evidence="6">
    <location>
        <begin position="46"/>
        <end position="63"/>
    </location>
</feature>
<feature type="transmembrane region" description="Helical" evidence="6">
    <location>
        <begin position="426"/>
        <end position="449"/>
    </location>
</feature>
<feature type="transmembrane region" description="Helical" evidence="6">
    <location>
        <begin position="369"/>
        <end position="394"/>
    </location>
</feature>
<feature type="transmembrane region" description="Helical" evidence="6">
    <location>
        <begin position="400"/>
        <end position="419"/>
    </location>
</feature>
<dbReference type="PANTHER" id="PTHR30619">
    <property type="entry name" value="DNA INTERNALIZATION/COMPETENCE PROTEIN COMEC/REC2"/>
    <property type="match status" value="1"/>
</dbReference>
<feature type="domain" description="DUF4131" evidence="8">
    <location>
        <begin position="27"/>
        <end position="172"/>
    </location>
</feature>
<dbReference type="Proteomes" id="UP000176185">
    <property type="component" value="Unassembled WGS sequence"/>
</dbReference>
<evidence type="ECO:0008006" key="11">
    <source>
        <dbReference type="Google" id="ProtNLM"/>
    </source>
</evidence>